<feature type="transmembrane region" description="Helical" evidence="10">
    <location>
        <begin position="409"/>
        <end position="435"/>
    </location>
</feature>
<feature type="transmembrane region" description="Helical" evidence="10">
    <location>
        <begin position="328"/>
        <end position="353"/>
    </location>
</feature>
<feature type="domain" description="Na+/H+ antiporter MnhB subunit-related protein" evidence="13">
    <location>
        <begin position="803"/>
        <end position="924"/>
    </location>
</feature>
<protein>
    <submittedName>
        <fullName evidence="16">Na+/H+ antiporter subunit A</fullName>
    </submittedName>
</protein>
<feature type="transmembrane region" description="Helical" evidence="10">
    <location>
        <begin position="569"/>
        <end position="591"/>
    </location>
</feature>
<dbReference type="InterPro" id="IPR050616">
    <property type="entry name" value="CPA3_Na-H_Antiporter_A"/>
</dbReference>
<feature type="transmembrane region" description="Helical" evidence="10">
    <location>
        <begin position="455"/>
        <end position="477"/>
    </location>
</feature>
<evidence type="ECO:0000256" key="3">
    <source>
        <dbReference type="ARBA" id="ARBA00022449"/>
    </source>
</evidence>
<dbReference type="InterPro" id="IPR007182">
    <property type="entry name" value="MnhB"/>
</dbReference>
<keyword evidence="17" id="KW-1185">Reference proteome</keyword>
<evidence type="ECO:0000313" key="16">
    <source>
        <dbReference type="EMBL" id="MBM9478333.1"/>
    </source>
</evidence>
<evidence type="ECO:0000259" key="12">
    <source>
        <dbReference type="Pfam" id="PF00662"/>
    </source>
</evidence>
<evidence type="ECO:0000256" key="2">
    <source>
        <dbReference type="ARBA" id="ARBA00022448"/>
    </source>
</evidence>
<sequence>MSRPGAGVFEFAPALIAAYVVLAVLAPALCKRWGRPALMACGLLPLATTVWAGAQLSAVLDGGERLVHVDWIPTLSIGIDLRLDALSLVMTLVVAGVGTLVFLYSGRYFPADDDGLGKYTGSLLAFAGSMLGLVLADNLLLLVIFWELTGVLSYLLIAHRSGKRSSRVAATQAFIVTTAGGLVMLVGAVMLGENAGTYTLSSILAAPPSGPLITTSVVLMIVGGITKSAIVPFSFWLPGAMAAPTPASAFLHAATMVKAGIYLFARLAPAFAALSLWQPVLMVLGGITLLYGGVVALRQRDLKLLLAYGTVSQLGLMTLLIGTGNPDALLGGLAMLIAHATFKAALFFVVGVIDTSAGTRDLTKLSGLRRSMPVMFWVSVLAAVSMAGVPPMIGFAAKEAGYAGILDGGAWGAGGAVVMTLGSALTVTYSIRFLWGAFSDKPGQADTEVSPSSPWMTGPAVGLAALGLVLGLVPQLLEPLVQSYAGTAGETHEDAMALWHGFNLPLALSATGWLLGTVIFFGQRRREHAGEIARPAAAEPGRSYRATTAGVDAVAVAVTNATQRGSLPVSLGAILIVLIAFPGTMLIKAGVGPKSVETFGDPAEVLLSAVILALAVVLLRVKRGMVAIILVGGVGYAVAVLFILRGAPDLALTQLLVETVTLVAGLLVLTRMPDRALFASRKGNGFRAVVAVFAGALMTALALIIPGTRTVAPISDALPDPSVSYGGGYNIVNVILVDVRGWDTFGEISVLIAAATGVASLVFLSQRTGSVPRRPTALPKAAKPRRPSPWLATDWTPRRSLLLEVVTRLIFHIIVVFSLYVLFVGHDQPGGGFAAGLIVGLALTLRYLAGGAFELGEAAPVDAGIVMGIGLLIAAVMAVVGLVGGGSALQSTIFQGEVLGLELKFVTSTIFDIGVYLVVIGLVLDVLRSLGAELDRQAVVDRLDDDAPRSRRGRRTADTGRGTRR</sequence>
<dbReference type="PANTHER" id="PTHR43373">
    <property type="entry name" value="NA(+)/H(+) ANTIPORTER SUBUNIT"/>
    <property type="match status" value="1"/>
</dbReference>
<dbReference type="Pfam" id="PF00662">
    <property type="entry name" value="Proton_antipo_N"/>
    <property type="match status" value="1"/>
</dbReference>
<dbReference type="InterPro" id="IPR001516">
    <property type="entry name" value="Proton_antipo_N"/>
</dbReference>
<feature type="domain" description="NADH:quinone oxidoreductase/Mrp antiporter transmembrane" evidence="11">
    <location>
        <begin position="136"/>
        <end position="410"/>
    </location>
</feature>
<dbReference type="AlphaFoldDB" id="A0A939C235"/>
<dbReference type="GO" id="GO:0006811">
    <property type="term" value="P:monoatomic ion transport"/>
    <property type="evidence" value="ECO:0007669"/>
    <property type="project" value="UniProtKB-KW"/>
</dbReference>
<feature type="transmembrane region" description="Helical" evidence="10">
    <location>
        <begin position="745"/>
        <end position="764"/>
    </location>
</feature>
<evidence type="ECO:0000256" key="5">
    <source>
        <dbReference type="ARBA" id="ARBA00022692"/>
    </source>
</evidence>
<feature type="transmembrane region" description="Helical" evidence="10">
    <location>
        <begin position="861"/>
        <end position="885"/>
    </location>
</feature>
<dbReference type="EMBL" id="JAERWL010000016">
    <property type="protein sequence ID" value="MBM9478333.1"/>
    <property type="molecule type" value="Genomic_DNA"/>
</dbReference>
<feature type="transmembrane region" description="Helical" evidence="10">
    <location>
        <begin position="831"/>
        <end position="849"/>
    </location>
</feature>
<keyword evidence="5 9" id="KW-0812">Transmembrane</keyword>
<evidence type="ECO:0000256" key="1">
    <source>
        <dbReference type="ARBA" id="ARBA00004651"/>
    </source>
</evidence>
<accession>A0A939C235</accession>
<feature type="domain" description="NADH-Ubiquinone oxidoreductase (complex I) chain 5 N-terminal" evidence="12">
    <location>
        <begin position="72"/>
        <end position="119"/>
    </location>
</feature>
<feature type="domain" description="MrpA C-terminal/MbhE" evidence="15">
    <location>
        <begin position="688"/>
        <end position="761"/>
    </location>
</feature>
<dbReference type="Pfam" id="PF04039">
    <property type="entry name" value="MnhB"/>
    <property type="match status" value="1"/>
</dbReference>
<comment type="subcellular location">
    <subcellularLocation>
        <location evidence="1">Cell membrane</location>
        <topology evidence="1">Multi-pass membrane protein</topology>
    </subcellularLocation>
    <subcellularLocation>
        <location evidence="9">Membrane</location>
        <topology evidence="9">Multi-pass membrane protein</topology>
    </subcellularLocation>
</comment>
<evidence type="ECO:0000256" key="4">
    <source>
        <dbReference type="ARBA" id="ARBA00022475"/>
    </source>
</evidence>
<proteinExistence type="predicted"/>
<evidence type="ECO:0000259" key="13">
    <source>
        <dbReference type="Pfam" id="PF04039"/>
    </source>
</evidence>
<feature type="transmembrane region" description="Helical" evidence="10">
    <location>
        <begin position="497"/>
        <end position="521"/>
    </location>
</feature>
<evidence type="ECO:0000256" key="9">
    <source>
        <dbReference type="RuleBase" id="RU000320"/>
    </source>
</evidence>
<dbReference type="GO" id="GO:0015297">
    <property type="term" value="F:antiporter activity"/>
    <property type="evidence" value="ECO:0007669"/>
    <property type="project" value="UniProtKB-KW"/>
</dbReference>
<evidence type="ECO:0000256" key="6">
    <source>
        <dbReference type="ARBA" id="ARBA00022989"/>
    </source>
</evidence>
<feature type="transmembrane region" description="Helical" evidence="10">
    <location>
        <begin position="805"/>
        <end position="825"/>
    </location>
</feature>
<dbReference type="InterPro" id="IPR025383">
    <property type="entry name" value="MrpA_C/MbhD"/>
</dbReference>
<dbReference type="Pfam" id="PF20501">
    <property type="entry name" value="MbhE"/>
    <property type="match status" value="1"/>
</dbReference>
<comment type="caution">
    <text evidence="16">The sequence shown here is derived from an EMBL/GenBank/DDBJ whole genome shotgun (WGS) entry which is preliminary data.</text>
</comment>
<feature type="transmembrane region" description="Helical" evidence="10">
    <location>
        <begin position="684"/>
        <end position="705"/>
    </location>
</feature>
<dbReference type="Pfam" id="PF13244">
    <property type="entry name" value="MbhD"/>
    <property type="match status" value="1"/>
</dbReference>
<feature type="transmembrane region" description="Helical" evidence="10">
    <location>
        <begin position="650"/>
        <end position="672"/>
    </location>
</feature>
<dbReference type="InterPro" id="IPR001750">
    <property type="entry name" value="ND/Mrp_TM"/>
</dbReference>
<keyword evidence="6 10" id="KW-1133">Transmembrane helix</keyword>
<organism evidence="16 17">
    <name type="scientific">Nakamurella flavida</name>
    <dbReference type="NCBI Taxonomy" id="363630"/>
    <lineage>
        <taxon>Bacteria</taxon>
        <taxon>Bacillati</taxon>
        <taxon>Actinomycetota</taxon>
        <taxon>Actinomycetes</taxon>
        <taxon>Nakamurellales</taxon>
        <taxon>Nakamurellaceae</taxon>
        <taxon>Nakamurella</taxon>
    </lineage>
</organism>
<feature type="transmembrane region" description="Helical" evidence="10">
    <location>
        <begin position="374"/>
        <end position="397"/>
    </location>
</feature>
<evidence type="ECO:0000259" key="15">
    <source>
        <dbReference type="Pfam" id="PF20501"/>
    </source>
</evidence>
<keyword evidence="7" id="KW-0406">Ion transport</keyword>
<dbReference type="Proteomes" id="UP000663801">
    <property type="component" value="Unassembled WGS sequence"/>
</dbReference>
<gene>
    <name evidence="16" type="ORF">JL107_17935</name>
</gene>
<feature type="transmembrane region" description="Helical" evidence="10">
    <location>
        <begin position="169"/>
        <end position="192"/>
    </location>
</feature>
<dbReference type="NCBIfam" id="NF009284">
    <property type="entry name" value="PRK12644.1"/>
    <property type="match status" value="1"/>
</dbReference>
<evidence type="ECO:0000256" key="10">
    <source>
        <dbReference type="SAM" id="Phobius"/>
    </source>
</evidence>
<feature type="transmembrane region" description="Helical" evidence="10">
    <location>
        <begin position="603"/>
        <end position="619"/>
    </location>
</feature>
<evidence type="ECO:0000256" key="8">
    <source>
        <dbReference type="ARBA" id="ARBA00023136"/>
    </source>
</evidence>
<evidence type="ECO:0000313" key="17">
    <source>
        <dbReference type="Proteomes" id="UP000663801"/>
    </source>
</evidence>
<feature type="domain" description="MrpA C-terminal/MbhD" evidence="14">
    <location>
        <begin position="610"/>
        <end position="673"/>
    </location>
</feature>
<name>A0A939C235_9ACTN</name>
<keyword evidence="2" id="KW-0813">Transport</keyword>
<feature type="transmembrane region" description="Helical" evidence="10">
    <location>
        <begin position="626"/>
        <end position="644"/>
    </location>
</feature>
<dbReference type="PRINTS" id="PR01434">
    <property type="entry name" value="NADHDHGNASE5"/>
</dbReference>
<dbReference type="Pfam" id="PF00361">
    <property type="entry name" value="Proton_antipo_M"/>
    <property type="match status" value="1"/>
</dbReference>
<feature type="transmembrane region" description="Helical" evidence="10">
    <location>
        <begin position="304"/>
        <end position="322"/>
    </location>
</feature>
<evidence type="ECO:0000259" key="14">
    <source>
        <dbReference type="Pfam" id="PF13244"/>
    </source>
</evidence>
<feature type="transmembrane region" description="Helical" evidence="10">
    <location>
        <begin position="905"/>
        <end position="927"/>
    </location>
</feature>
<feature type="transmembrane region" description="Helical" evidence="10">
    <location>
        <begin position="12"/>
        <end position="30"/>
    </location>
</feature>
<keyword evidence="3" id="KW-0050">Antiport</keyword>
<feature type="transmembrane region" description="Helical" evidence="10">
    <location>
        <begin position="277"/>
        <end position="297"/>
    </location>
</feature>
<feature type="transmembrane region" description="Helical" evidence="10">
    <location>
        <begin position="212"/>
        <end position="237"/>
    </location>
</feature>
<reference evidence="16" key="1">
    <citation type="submission" date="2021-01" db="EMBL/GenBank/DDBJ databases">
        <title>KCTC 19127 draft genome.</title>
        <authorList>
            <person name="An D."/>
        </authorList>
    </citation>
    <scope>NUCLEOTIDE SEQUENCE</scope>
    <source>
        <strain evidence="16">KCTC 19127</strain>
    </source>
</reference>
<evidence type="ECO:0000256" key="7">
    <source>
        <dbReference type="ARBA" id="ARBA00023065"/>
    </source>
</evidence>
<keyword evidence="4" id="KW-1003">Cell membrane</keyword>
<keyword evidence="8 10" id="KW-0472">Membrane</keyword>
<dbReference type="PANTHER" id="PTHR43373:SF1">
    <property type="entry name" value="NA(+)_H(+) ANTIPORTER SUBUNIT A"/>
    <property type="match status" value="1"/>
</dbReference>
<dbReference type="GO" id="GO:0005886">
    <property type="term" value="C:plasma membrane"/>
    <property type="evidence" value="ECO:0007669"/>
    <property type="project" value="UniProtKB-SubCell"/>
</dbReference>
<dbReference type="InterPro" id="IPR046806">
    <property type="entry name" value="MrpA_C/MbhE"/>
</dbReference>
<evidence type="ECO:0000259" key="11">
    <source>
        <dbReference type="Pfam" id="PF00361"/>
    </source>
</evidence>
<feature type="transmembrane region" description="Helical" evidence="10">
    <location>
        <begin position="85"/>
        <end position="104"/>
    </location>
</feature>